<evidence type="ECO:0000256" key="1">
    <source>
        <dbReference type="ARBA" id="ARBA00023015"/>
    </source>
</evidence>
<dbReference type="Pfam" id="PF13377">
    <property type="entry name" value="Peripla_BP_3"/>
    <property type="match status" value="1"/>
</dbReference>
<dbReference type="InterPro" id="IPR010982">
    <property type="entry name" value="Lambda_DNA-bd_dom_sf"/>
</dbReference>
<dbReference type="InterPro" id="IPR046335">
    <property type="entry name" value="LacI/GalR-like_sensor"/>
</dbReference>
<protein>
    <submittedName>
        <fullName evidence="6">LacI family transcriptional regulator</fullName>
    </submittedName>
</protein>
<dbReference type="Pfam" id="PF00356">
    <property type="entry name" value="LacI"/>
    <property type="match status" value="1"/>
</dbReference>
<evidence type="ECO:0000313" key="6">
    <source>
        <dbReference type="EMBL" id="TKK82225.1"/>
    </source>
</evidence>
<dbReference type="GO" id="GO:0003700">
    <property type="term" value="F:DNA-binding transcription factor activity"/>
    <property type="evidence" value="ECO:0007669"/>
    <property type="project" value="TreeGrafter"/>
</dbReference>
<comment type="caution">
    <text evidence="6">The sequence shown here is derived from an EMBL/GenBank/DDBJ whole genome shotgun (WGS) entry which is preliminary data.</text>
</comment>
<organism evidence="6 7">
    <name type="scientific">Kribbella jiaozuonensis</name>
    <dbReference type="NCBI Taxonomy" id="2575441"/>
    <lineage>
        <taxon>Bacteria</taxon>
        <taxon>Bacillati</taxon>
        <taxon>Actinomycetota</taxon>
        <taxon>Actinomycetes</taxon>
        <taxon>Propionibacteriales</taxon>
        <taxon>Kribbellaceae</taxon>
        <taxon>Kribbella</taxon>
    </lineage>
</organism>
<dbReference type="OrthoDB" id="37081at2"/>
<evidence type="ECO:0000256" key="4">
    <source>
        <dbReference type="SAM" id="MobiDB-lite"/>
    </source>
</evidence>
<dbReference type="GO" id="GO:0000976">
    <property type="term" value="F:transcription cis-regulatory region binding"/>
    <property type="evidence" value="ECO:0007669"/>
    <property type="project" value="TreeGrafter"/>
</dbReference>
<dbReference type="AlphaFoldDB" id="A0A4U3M0M3"/>
<keyword evidence="1" id="KW-0805">Transcription regulation</keyword>
<evidence type="ECO:0000313" key="7">
    <source>
        <dbReference type="Proteomes" id="UP000305836"/>
    </source>
</evidence>
<dbReference type="PANTHER" id="PTHR30146">
    <property type="entry name" value="LACI-RELATED TRANSCRIPTIONAL REPRESSOR"/>
    <property type="match status" value="1"/>
</dbReference>
<dbReference type="EMBL" id="SZPZ01000001">
    <property type="protein sequence ID" value="TKK82225.1"/>
    <property type="molecule type" value="Genomic_DNA"/>
</dbReference>
<dbReference type="SUPFAM" id="SSF53822">
    <property type="entry name" value="Periplasmic binding protein-like I"/>
    <property type="match status" value="1"/>
</dbReference>
<name>A0A4U3M0M3_9ACTN</name>
<dbReference type="SMART" id="SM00354">
    <property type="entry name" value="HTH_LACI"/>
    <property type="match status" value="1"/>
</dbReference>
<reference evidence="6 7" key="1">
    <citation type="submission" date="2019-04" db="EMBL/GenBank/DDBJ databases">
        <title>Kribbella sp. NEAU-THZ 27 nov., a novel actinomycete isolated from soil.</title>
        <authorList>
            <person name="Duan L."/>
        </authorList>
    </citation>
    <scope>NUCLEOTIDE SEQUENCE [LARGE SCALE GENOMIC DNA]</scope>
    <source>
        <strain evidence="7">NEAU-THZ27</strain>
    </source>
</reference>
<keyword evidence="3" id="KW-0804">Transcription</keyword>
<dbReference type="PANTHER" id="PTHR30146:SF109">
    <property type="entry name" value="HTH-TYPE TRANSCRIPTIONAL REGULATOR GALS"/>
    <property type="match status" value="1"/>
</dbReference>
<dbReference type="PROSITE" id="PS00356">
    <property type="entry name" value="HTH_LACI_1"/>
    <property type="match status" value="1"/>
</dbReference>
<evidence type="ECO:0000256" key="3">
    <source>
        <dbReference type="ARBA" id="ARBA00023163"/>
    </source>
</evidence>
<gene>
    <name evidence="6" type="ORF">FDA38_05290</name>
</gene>
<keyword evidence="7" id="KW-1185">Reference proteome</keyword>
<dbReference type="InterPro" id="IPR000843">
    <property type="entry name" value="HTH_LacI"/>
</dbReference>
<dbReference type="CDD" id="cd01392">
    <property type="entry name" value="HTH_LacI"/>
    <property type="match status" value="1"/>
</dbReference>
<dbReference type="PROSITE" id="PS50932">
    <property type="entry name" value="HTH_LACI_2"/>
    <property type="match status" value="1"/>
</dbReference>
<dbReference type="SUPFAM" id="SSF47413">
    <property type="entry name" value="lambda repressor-like DNA-binding domains"/>
    <property type="match status" value="1"/>
</dbReference>
<evidence type="ECO:0000259" key="5">
    <source>
        <dbReference type="PROSITE" id="PS50932"/>
    </source>
</evidence>
<proteinExistence type="predicted"/>
<feature type="region of interest" description="Disordered" evidence="4">
    <location>
        <begin position="1"/>
        <end position="20"/>
    </location>
</feature>
<dbReference type="Gene3D" id="3.40.50.2300">
    <property type="match status" value="2"/>
</dbReference>
<evidence type="ECO:0000256" key="2">
    <source>
        <dbReference type="ARBA" id="ARBA00023125"/>
    </source>
</evidence>
<accession>A0A4U3M0M3</accession>
<dbReference type="Proteomes" id="UP000305836">
    <property type="component" value="Unassembled WGS sequence"/>
</dbReference>
<dbReference type="Gene3D" id="1.10.260.40">
    <property type="entry name" value="lambda repressor-like DNA-binding domains"/>
    <property type="match status" value="1"/>
</dbReference>
<feature type="domain" description="HTH lacI-type" evidence="5">
    <location>
        <begin position="39"/>
        <end position="93"/>
    </location>
</feature>
<keyword evidence="2" id="KW-0238">DNA-binding</keyword>
<sequence>MERVDGGLGTAPRQPQWLRVPRDDPGCIRLGGDELAKNVTIKDVAALAGVSIGTVSNYINGTKTVAEATRERIDRAIEETRFVPNRAVRTLRGNRTHTLGLLVPDAANPYFTEIARGVEDVARSRGFVLVYCDTAGDPVRQGVYVRNLAEMRAGGLIIASATAEPPDLGDLESIGTPIVVLGHEGMALTSSAVIVDQHRGGFLAMKHLLDLGHRRVLFAGGPGGDLVLKARYEGAMLAIEAAGEDPALLQRADAGGRTIRERSELADLITAMQPRPTAVLCGNDMIAIAIVNKLIRDGWSVPGDIAVVGYDDIGEAQLAVVPLTTIRQPAHDIGESAARLLFETADDPSRPHRQVTFTPELVVRASTIPR</sequence>
<dbReference type="InterPro" id="IPR028082">
    <property type="entry name" value="Peripla_BP_I"/>
</dbReference>